<proteinExistence type="predicted"/>
<dbReference type="KEGG" id="moc:BB934_04845"/>
<dbReference type="PANTHER" id="PTHR38590:SF1">
    <property type="entry name" value="BLL0828 PROTEIN"/>
    <property type="match status" value="1"/>
</dbReference>
<dbReference type="CDD" id="cd01038">
    <property type="entry name" value="Endonuclease_DUF559"/>
    <property type="match status" value="1"/>
</dbReference>
<gene>
    <name evidence="2" type="ORF">BB934_04845</name>
</gene>
<sequence length="117" mass="14279">MQRFIQRARHLRHRQTRAEDLLWQALRNRRLARWKFRRQHPVDRYIADFVCLDARLVIEIDGATHSTEREIRQDEQRTRVLEICGYHVMRFANAEIYDNLDGVMETILAELERRVHL</sequence>
<dbReference type="AlphaFoldDB" id="A0A1B2ECE5"/>
<dbReference type="Gene3D" id="3.40.960.10">
    <property type="entry name" value="VSR Endonuclease"/>
    <property type="match status" value="1"/>
</dbReference>
<evidence type="ECO:0000313" key="2">
    <source>
        <dbReference type="EMBL" id="ANY77643.1"/>
    </source>
</evidence>
<dbReference type="SUPFAM" id="SSF52980">
    <property type="entry name" value="Restriction endonuclease-like"/>
    <property type="match status" value="1"/>
</dbReference>
<protein>
    <recommendedName>
        <fullName evidence="1">DUF559 domain-containing protein</fullName>
    </recommendedName>
</protein>
<reference evidence="2" key="1">
    <citation type="submission" date="2016-07" db="EMBL/GenBank/DDBJ databases">
        <title>Microvirga ossetica sp. nov. a new species of rhizobia isolated from root nodules of the legume species Vicia alpestris Steven originated from North Ossetia region in the Caucasus.</title>
        <authorList>
            <person name="Safronova V.I."/>
            <person name="Kuznetsova I.G."/>
            <person name="Sazanova A.L."/>
            <person name="Belimov A."/>
            <person name="Andronov E."/>
            <person name="Osledkin Y.S."/>
            <person name="Onishchuk O.P."/>
            <person name="Kurchak O.N."/>
            <person name="Shaposhnikov A.I."/>
            <person name="Willems A."/>
            <person name="Tikhonovich I.A."/>
        </authorList>
    </citation>
    <scope>NUCLEOTIDE SEQUENCE [LARGE SCALE GENOMIC DNA]</scope>
    <source>
        <strain evidence="2">V5/3M</strain>
    </source>
</reference>
<dbReference type="EMBL" id="CP016616">
    <property type="protein sequence ID" value="ANY77643.1"/>
    <property type="molecule type" value="Genomic_DNA"/>
</dbReference>
<dbReference type="RefSeq" id="WP_099508629.1">
    <property type="nucleotide sequence ID" value="NZ_CP016616.1"/>
</dbReference>
<dbReference type="OrthoDB" id="9798754at2"/>
<dbReference type="InterPro" id="IPR007569">
    <property type="entry name" value="DUF559"/>
</dbReference>
<dbReference type="InterPro" id="IPR011335">
    <property type="entry name" value="Restrct_endonuc-II-like"/>
</dbReference>
<feature type="domain" description="DUF559" evidence="1">
    <location>
        <begin position="5"/>
        <end position="112"/>
    </location>
</feature>
<accession>A0A1B2ECE5</accession>
<evidence type="ECO:0000259" key="1">
    <source>
        <dbReference type="Pfam" id="PF04480"/>
    </source>
</evidence>
<dbReference type="Pfam" id="PF04480">
    <property type="entry name" value="DUF559"/>
    <property type="match status" value="1"/>
</dbReference>
<name>A0A1B2ECE5_9HYPH</name>
<dbReference type="PANTHER" id="PTHR38590">
    <property type="entry name" value="BLL0828 PROTEIN"/>
    <property type="match status" value="1"/>
</dbReference>
<organism evidence="2">
    <name type="scientific">Microvirga ossetica</name>
    <dbReference type="NCBI Taxonomy" id="1882682"/>
    <lineage>
        <taxon>Bacteria</taxon>
        <taxon>Pseudomonadati</taxon>
        <taxon>Pseudomonadota</taxon>
        <taxon>Alphaproteobacteria</taxon>
        <taxon>Hyphomicrobiales</taxon>
        <taxon>Methylobacteriaceae</taxon>
        <taxon>Microvirga</taxon>
    </lineage>
</organism>
<dbReference type="InterPro" id="IPR047216">
    <property type="entry name" value="Endonuclease_DUF559_bact"/>
</dbReference>